<dbReference type="GO" id="GO:0005198">
    <property type="term" value="F:structural molecule activity"/>
    <property type="evidence" value="ECO:0007669"/>
    <property type="project" value="InterPro"/>
</dbReference>
<reference evidence="1 2" key="1">
    <citation type="submission" date="2019-08" db="EMBL/GenBank/DDBJ databases">
        <title>Actinomadura sp. nov. CYP1-5 isolated from mountain soil.</title>
        <authorList>
            <person name="Songsumanus A."/>
            <person name="Kuncharoen N."/>
            <person name="Kudo T."/>
            <person name="Yuki M."/>
            <person name="Igarashi Y."/>
            <person name="Tanasupawat S."/>
        </authorList>
    </citation>
    <scope>NUCLEOTIDE SEQUENCE [LARGE SCALE GENOMIC DNA]</scope>
    <source>
        <strain evidence="1 2">CYP1-5</strain>
    </source>
</reference>
<dbReference type="PANTHER" id="PTHR38009:SF1">
    <property type="entry name" value="CONSERVED HYPOTHETICAL PHAGE TAIL PROTEIN"/>
    <property type="match status" value="1"/>
</dbReference>
<dbReference type="RefSeq" id="WP_148759153.1">
    <property type="nucleotide sequence ID" value="NZ_VSRQ01000002.1"/>
</dbReference>
<dbReference type="Proteomes" id="UP000323505">
    <property type="component" value="Unassembled WGS sequence"/>
</dbReference>
<dbReference type="InterPro" id="IPR011747">
    <property type="entry name" value="CHP02241"/>
</dbReference>
<keyword evidence="2" id="KW-1185">Reference proteome</keyword>
<sequence>MPKKNDPGSTTFFRLSIDGESLGNFNGCEGLDAQVDIEQREEGGNNGHVWQLPTRVRHSNIRLTRPINEETAKVMAWISSVATGIERPTAQIEALRANGTLVARWSLLEVVPVSWTGPTLDPDTSSVATEVLEIAHHGFMGW</sequence>
<comment type="caution">
    <text evidence="1">The sequence shown here is derived from an EMBL/GenBank/DDBJ whole genome shotgun (WGS) entry which is preliminary data.</text>
</comment>
<gene>
    <name evidence="1" type="ORF">FXF68_13035</name>
</gene>
<evidence type="ECO:0000313" key="2">
    <source>
        <dbReference type="Proteomes" id="UP000323505"/>
    </source>
</evidence>
<dbReference type="NCBIfam" id="TIGR02241">
    <property type="entry name" value="conserved hypothetical phage tail region protein"/>
    <property type="match status" value="1"/>
</dbReference>
<evidence type="ECO:0000313" key="1">
    <source>
        <dbReference type="EMBL" id="TYK51329.1"/>
    </source>
</evidence>
<name>A0A5D3FTD7_9ACTN</name>
<proteinExistence type="predicted"/>
<dbReference type="Pfam" id="PF06841">
    <property type="entry name" value="Phage_T4_gp19"/>
    <property type="match status" value="1"/>
</dbReference>
<organism evidence="1 2">
    <name type="scientific">Actinomadura decatromicini</name>
    <dbReference type="NCBI Taxonomy" id="2604572"/>
    <lineage>
        <taxon>Bacteria</taxon>
        <taxon>Bacillati</taxon>
        <taxon>Actinomycetota</taxon>
        <taxon>Actinomycetes</taxon>
        <taxon>Streptosporangiales</taxon>
        <taxon>Thermomonosporaceae</taxon>
        <taxon>Actinomadura</taxon>
    </lineage>
</organism>
<dbReference type="InterPro" id="IPR010667">
    <property type="entry name" value="Phage_T4_Gp19"/>
</dbReference>
<accession>A0A5D3FTD7</accession>
<dbReference type="PANTHER" id="PTHR38009">
    <property type="entry name" value="CONSERVED HYPOTHETICAL PHAGE TAIL PROTEIN"/>
    <property type="match status" value="1"/>
</dbReference>
<dbReference type="EMBL" id="VSRQ01000002">
    <property type="protein sequence ID" value="TYK51329.1"/>
    <property type="molecule type" value="Genomic_DNA"/>
</dbReference>
<protein>
    <submittedName>
        <fullName evidence="1">Phage tail protein</fullName>
    </submittedName>
</protein>
<dbReference type="AlphaFoldDB" id="A0A5D3FTD7"/>